<name>A0A210Q389_MIZYE</name>
<keyword evidence="3 4" id="KW-0862">Zinc</keyword>
<dbReference type="InterPro" id="IPR001841">
    <property type="entry name" value="Znf_RING"/>
</dbReference>
<gene>
    <name evidence="7" type="ORF">KP79_PYT18837</name>
</gene>
<reference evidence="7 8" key="1">
    <citation type="journal article" date="2017" name="Nat. Ecol. Evol.">
        <title>Scallop genome provides insights into evolution of bilaterian karyotype and development.</title>
        <authorList>
            <person name="Wang S."/>
            <person name="Zhang J."/>
            <person name="Jiao W."/>
            <person name="Li J."/>
            <person name="Xun X."/>
            <person name="Sun Y."/>
            <person name="Guo X."/>
            <person name="Huan P."/>
            <person name="Dong B."/>
            <person name="Zhang L."/>
            <person name="Hu X."/>
            <person name="Sun X."/>
            <person name="Wang J."/>
            <person name="Zhao C."/>
            <person name="Wang Y."/>
            <person name="Wang D."/>
            <person name="Huang X."/>
            <person name="Wang R."/>
            <person name="Lv J."/>
            <person name="Li Y."/>
            <person name="Zhang Z."/>
            <person name="Liu B."/>
            <person name="Lu W."/>
            <person name="Hui Y."/>
            <person name="Liang J."/>
            <person name="Zhou Z."/>
            <person name="Hou R."/>
            <person name="Li X."/>
            <person name="Liu Y."/>
            <person name="Li H."/>
            <person name="Ning X."/>
            <person name="Lin Y."/>
            <person name="Zhao L."/>
            <person name="Xing Q."/>
            <person name="Dou J."/>
            <person name="Li Y."/>
            <person name="Mao J."/>
            <person name="Guo H."/>
            <person name="Dou H."/>
            <person name="Li T."/>
            <person name="Mu C."/>
            <person name="Jiang W."/>
            <person name="Fu Q."/>
            <person name="Fu X."/>
            <person name="Miao Y."/>
            <person name="Liu J."/>
            <person name="Yu Q."/>
            <person name="Li R."/>
            <person name="Liao H."/>
            <person name="Li X."/>
            <person name="Kong Y."/>
            <person name="Jiang Z."/>
            <person name="Chourrout D."/>
            <person name="Li R."/>
            <person name="Bao Z."/>
        </authorList>
    </citation>
    <scope>NUCLEOTIDE SEQUENCE [LARGE SCALE GENOMIC DNA]</scope>
    <source>
        <strain evidence="7 8">PY_sf001</strain>
    </source>
</reference>
<evidence type="ECO:0000256" key="4">
    <source>
        <dbReference type="PROSITE-ProRule" id="PRU00207"/>
    </source>
</evidence>
<keyword evidence="2 4" id="KW-0863">Zinc-finger</keyword>
<evidence type="ECO:0000256" key="2">
    <source>
        <dbReference type="ARBA" id="ARBA00022771"/>
    </source>
</evidence>
<feature type="zinc finger region" description="TRAF-type" evidence="4">
    <location>
        <begin position="144"/>
        <end position="193"/>
    </location>
</feature>
<dbReference type="OrthoDB" id="438726at2759"/>
<dbReference type="Proteomes" id="UP000242188">
    <property type="component" value="Unassembled WGS sequence"/>
</dbReference>
<accession>A0A210Q389</accession>
<keyword evidence="8" id="KW-1185">Reference proteome</keyword>
<evidence type="ECO:0000256" key="1">
    <source>
        <dbReference type="ARBA" id="ARBA00022723"/>
    </source>
</evidence>
<evidence type="ECO:0000313" key="7">
    <source>
        <dbReference type="EMBL" id="OWF43211.1"/>
    </source>
</evidence>
<organism evidence="7 8">
    <name type="scientific">Mizuhopecten yessoensis</name>
    <name type="common">Japanese scallop</name>
    <name type="synonym">Patinopecten yessoensis</name>
    <dbReference type="NCBI Taxonomy" id="6573"/>
    <lineage>
        <taxon>Eukaryota</taxon>
        <taxon>Metazoa</taxon>
        <taxon>Spiralia</taxon>
        <taxon>Lophotrochozoa</taxon>
        <taxon>Mollusca</taxon>
        <taxon>Bivalvia</taxon>
        <taxon>Autobranchia</taxon>
        <taxon>Pteriomorphia</taxon>
        <taxon>Pectinida</taxon>
        <taxon>Pectinoidea</taxon>
        <taxon>Pectinidae</taxon>
        <taxon>Mizuhopecten</taxon>
    </lineage>
</organism>
<dbReference type="STRING" id="6573.A0A210Q389"/>
<dbReference type="PROSITE" id="PS50145">
    <property type="entry name" value="ZF_TRAF"/>
    <property type="match status" value="1"/>
</dbReference>
<dbReference type="PANTHER" id="PTHR10131">
    <property type="entry name" value="TNF RECEPTOR ASSOCIATED FACTOR"/>
    <property type="match status" value="1"/>
</dbReference>
<dbReference type="AlphaFoldDB" id="A0A210Q389"/>
<sequence>MEAGATAGGSSANVQSPPASAAATAAKSLLYHDYANDSKLSISLRRYKLKDQVVCPNCGQFHEPHGTHLYDYHQAVDEDLMCQICLQPLVNPLDTRCGHTFCSRCLHNYLKIQSQCPVDRQRLDDIDIQQSSILVRRLLDKLLVVCPNVDYCEEVLPRSELEAHLLHRCRGAVTRCIKSSLGCTFQGPRSALQSHLWECPYRDQDGGRYKLSSPLNHSTTPPHALHYTKYSSAPTQPLHPKQPLRNLIILLLPTDTHNHSTTQLLNPTQHHFSITPL</sequence>
<keyword evidence="1 4" id="KW-0479">Metal-binding</keyword>
<dbReference type="GO" id="GO:0008270">
    <property type="term" value="F:zinc ion binding"/>
    <property type="evidence" value="ECO:0007669"/>
    <property type="project" value="UniProtKB-KW"/>
</dbReference>
<dbReference type="InterPro" id="IPR001293">
    <property type="entry name" value="Znf_TRAF"/>
</dbReference>
<protein>
    <submittedName>
        <fullName evidence="7">Ligand of Numb protein X 2</fullName>
    </submittedName>
</protein>
<dbReference type="CDD" id="cd16637">
    <property type="entry name" value="mRING-HC-C3HC3D_LNX1-like"/>
    <property type="match status" value="1"/>
</dbReference>
<dbReference type="Pfam" id="PF02176">
    <property type="entry name" value="zf-TRAF"/>
    <property type="match status" value="1"/>
</dbReference>
<feature type="domain" description="TRAF-type" evidence="6">
    <location>
        <begin position="144"/>
        <end position="193"/>
    </location>
</feature>
<comment type="caution">
    <text evidence="7">The sequence shown here is derived from an EMBL/GenBank/DDBJ whole genome shotgun (WGS) entry which is preliminary data.</text>
</comment>
<evidence type="ECO:0000313" key="8">
    <source>
        <dbReference type="Proteomes" id="UP000242188"/>
    </source>
</evidence>
<evidence type="ECO:0000259" key="5">
    <source>
        <dbReference type="PROSITE" id="PS50089"/>
    </source>
</evidence>
<dbReference type="SUPFAM" id="SSF49599">
    <property type="entry name" value="TRAF domain-like"/>
    <property type="match status" value="1"/>
</dbReference>
<dbReference type="SMART" id="SM00184">
    <property type="entry name" value="RING"/>
    <property type="match status" value="1"/>
</dbReference>
<dbReference type="Pfam" id="PF13923">
    <property type="entry name" value="zf-C3HC4_2"/>
    <property type="match status" value="1"/>
</dbReference>
<dbReference type="InterPro" id="IPR013083">
    <property type="entry name" value="Znf_RING/FYVE/PHD"/>
</dbReference>
<dbReference type="EMBL" id="NEDP02005138">
    <property type="protein sequence ID" value="OWF43211.1"/>
    <property type="molecule type" value="Genomic_DNA"/>
</dbReference>
<dbReference type="PROSITE" id="PS00518">
    <property type="entry name" value="ZF_RING_1"/>
    <property type="match status" value="1"/>
</dbReference>
<evidence type="ECO:0000259" key="6">
    <source>
        <dbReference type="PROSITE" id="PS50145"/>
    </source>
</evidence>
<dbReference type="SUPFAM" id="SSF57850">
    <property type="entry name" value="RING/U-box"/>
    <property type="match status" value="1"/>
</dbReference>
<evidence type="ECO:0000256" key="3">
    <source>
        <dbReference type="ARBA" id="ARBA00022833"/>
    </source>
</evidence>
<feature type="domain" description="RING-type" evidence="5">
    <location>
        <begin position="82"/>
        <end position="120"/>
    </location>
</feature>
<proteinExistence type="predicted"/>
<dbReference type="Gene3D" id="3.30.40.10">
    <property type="entry name" value="Zinc/RING finger domain, C3HC4 (zinc finger)"/>
    <property type="match status" value="1"/>
</dbReference>
<dbReference type="PANTHER" id="PTHR10131:SF94">
    <property type="entry name" value="TNF RECEPTOR-ASSOCIATED FACTOR 4"/>
    <property type="match status" value="1"/>
</dbReference>
<dbReference type="InterPro" id="IPR017907">
    <property type="entry name" value="Znf_RING_CS"/>
</dbReference>
<dbReference type="PROSITE" id="PS50089">
    <property type="entry name" value="ZF_RING_2"/>
    <property type="match status" value="1"/>
</dbReference>